<dbReference type="AlphaFoldDB" id="A0A5C6RMI4"/>
<protein>
    <recommendedName>
        <fullName evidence="5">Tail fiber protein</fullName>
    </recommendedName>
</protein>
<accession>A0A5C6RMI4</accession>
<evidence type="ECO:0000256" key="2">
    <source>
        <dbReference type="SAM" id="SignalP"/>
    </source>
</evidence>
<dbReference type="Proteomes" id="UP000321580">
    <property type="component" value="Unassembled WGS sequence"/>
</dbReference>
<feature type="compositionally biased region" description="Basic and acidic residues" evidence="1">
    <location>
        <begin position="192"/>
        <end position="202"/>
    </location>
</feature>
<feature type="compositionally biased region" description="Low complexity" evidence="1">
    <location>
        <begin position="262"/>
        <end position="278"/>
    </location>
</feature>
<proteinExistence type="predicted"/>
<comment type="caution">
    <text evidence="3">The sequence shown here is derived from an EMBL/GenBank/DDBJ whole genome shotgun (WGS) entry which is preliminary data.</text>
</comment>
<evidence type="ECO:0000256" key="1">
    <source>
        <dbReference type="SAM" id="MobiDB-lite"/>
    </source>
</evidence>
<evidence type="ECO:0000313" key="3">
    <source>
        <dbReference type="EMBL" id="TXB63175.1"/>
    </source>
</evidence>
<name>A0A5C6RMI4_9BACT</name>
<dbReference type="RefSeq" id="WP_147167430.1">
    <property type="nucleotide sequence ID" value="NZ_VOOR01000018.1"/>
</dbReference>
<dbReference type="SUPFAM" id="SSF88874">
    <property type="entry name" value="Receptor-binding domain of short tail fibre protein gp12"/>
    <property type="match status" value="1"/>
</dbReference>
<feature type="signal peptide" evidence="2">
    <location>
        <begin position="1"/>
        <end position="18"/>
    </location>
</feature>
<keyword evidence="2" id="KW-0732">Signal</keyword>
<reference evidence="3 4" key="1">
    <citation type="submission" date="2019-08" db="EMBL/GenBank/DDBJ databases">
        <title>Genome of Phaeodactylibacter luteus.</title>
        <authorList>
            <person name="Bowman J.P."/>
        </authorList>
    </citation>
    <scope>NUCLEOTIDE SEQUENCE [LARGE SCALE GENOMIC DNA]</scope>
    <source>
        <strain evidence="3 4">KCTC 42180</strain>
    </source>
</reference>
<dbReference type="OrthoDB" id="9810174at2"/>
<feature type="chain" id="PRO_5023085393" description="Tail fiber protein" evidence="2">
    <location>
        <begin position="19"/>
        <end position="295"/>
    </location>
</feature>
<evidence type="ECO:0008006" key="5">
    <source>
        <dbReference type="Google" id="ProtNLM"/>
    </source>
</evidence>
<evidence type="ECO:0000313" key="4">
    <source>
        <dbReference type="Proteomes" id="UP000321580"/>
    </source>
</evidence>
<feature type="region of interest" description="Disordered" evidence="1">
    <location>
        <begin position="192"/>
        <end position="279"/>
    </location>
</feature>
<organism evidence="3 4">
    <name type="scientific">Phaeodactylibacter luteus</name>
    <dbReference type="NCBI Taxonomy" id="1564516"/>
    <lineage>
        <taxon>Bacteria</taxon>
        <taxon>Pseudomonadati</taxon>
        <taxon>Bacteroidota</taxon>
        <taxon>Saprospiria</taxon>
        <taxon>Saprospirales</taxon>
        <taxon>Haliscomenobacteraceae</taxon>
        <taxon>Phaeodactylibacter</taxon>
    </lineage>
</organism>
<gene>
    <name evidence="3" type="ORF">FRY97_10220</name>
</gene>
<keyword evidence="4" id="KW-1185">Reference proteome</keyword>
<dbReference type="EMBL" id="VOOR01000018">
    <property type="protein sequence ID" value="TXB63175.1"/>
    <property type="molecule type" value="Genomic_DNA"/>
</dbReference>
<sequence>MKQLLTFLMLFSAFALWAQVGAPRLNVQGALKNSDGAAIPDGTKTMTFKLYHDGAGGTAQWQETAEVTVTGGVYNYNLGSTTPIDLDVFSQRVYLGVTVDGTELTPRVELTSAPYALHAHSATTAVSLTGCKGAVGDVKYSILPLDQFRQENGDCWVLMNGVGLSSDTKLNAAYGIAELPDARGLFLRAHDDRNSNRQDPSRSADTPPGTYVGDEIRSHNHGVNDPGHSHNRGVSHPNTFPEAVSNAEQNQSGGVEDRSHFGPTTTSTTGISIQHTGGAETRPKSINLYVYIRIN</sequence>